<evidence type="ECO:0000259" key="2">
    <source>
        <dbReference type="PROSITE" id="PS50110"/>
    </source>
</evidence>
<dbReference type="InterPro" id="IPR001789">
    <property type="entry name" value="Sig_transdc_resp-reg_receiver"/>
</dbReference>
<dbReference type="PROSITE" id="PS50110">
    <property type="entry name" value="RESPONSE_REGULATORY"/>
    <property type="match status" value="1"/>
</dbReference>
<reference evidence="4 5" key="1">
    <citation type="submission" date="2019-11" db="EMBL/GenBank/DDBJ databases">
        <title>Type strains purchased from KCTC, JCM and DSMZ.</title>
        <authorList>
            <person name="Lu H."/>
        </authorList>
    </citation>
    <scope>NUCLEOTIDE SEQUENCE [LARGE SCALE GENOMIC DNA]</scope>
    <source>
        <strain evidence="4 5">JCM 31587</strain>
    </source>
</reference>
<protein>
    <submittedName>
        <fullName evidence="4">EAL domain-containing protein</fullName>
    </submittedName>
</protein>
<evidence type="ECO:0000313" key="5">
    <source>
        <dbReference type="Proteomes" id="UP000472320"/>
    </source>
</evidence>
<dbReference type="SUPFAM" id="SSF52172">
    <property type="entry name" value="CheY-like"/>
    <property type="match status" value="1"/>
</dbReference>
<dbReference type="Proteomes" id="UP000472320">
    <property type="component" value="Unassembled WGS sequence"/>
</dbReference>
<dbReference type="PROSITE" id="PS50883">
    <property type="entry name" value="EAL"/>
    <property type="match status" value="1"/>
</dbReference>
<dbReference type="InterPro" id="IPR011006">
    <property type="entry name" value="CheY-like_superfamily"/>
</dbReference>
<feature type="domain" description="EAL" evidence="3">
    <location>
        <begin position="144"/>
        <end position="399"/>
    </location>
</feature>
<dbReference type="CDD" id="cd01948">
    <property type="entry name" value="EAL"/>
    <property type="match status" value="1"/>
</dbReference>
<dbReference type="RefSeq" id="WP_155457378.1">
    <property type="nucleotide sequence ID" value="NZ_WNKX01000045.1"/>
</dbReference>
<feature type="domain" description="Response regulatory" evidence="2">
    <location>
        <begin position="8"/>
        <end position="130"/>
    </location>
</feature>
<dbReference type="SUPFAM" id="SSF141868">
    <property type="entry name" value="EAL domain-like"/>
    <property type="match status" value="1"/>
</dbReference>
<name>A0A6L6QQR3_9BURK</name>
<dbReference type="SMART" id="SM00448">
    <property type="entry name" value="REC"/>
    <property type="match status" value="1"/>
</dbReference>
<dbReference type="SMART" id="SM00052">
    <property type="entry name" value="EAL"/>
    <property type="match status" value="1"/>
</dbReference>
<dbReference type="OrthoDB" id="9813903at2"/>
<dbReference type="GO" id="GO:0000160">
    <property type="term" value="P:phosphorelay signal transduction system"/>
    <property type="evidence" value="ECO:0007669"/>
    <property type="project" value="InterPro"/>
</dbReference>
<evidence type="ECO:0000256" key="1">
    <source>
        <dbReference type="PROSITE-ProRule" id="PRU00169"/>
    </source>
</evidence>
<dbReference type="PANTHER" id="PTHR44757">
    <property type="entry name" value="DIGUANYLATE CYCLASE DGCP"/>
    <property type="match status" value="1"/>
</dbReference>
<dbReference type="Gene3D" id="3.20.20.450">
    <property type="entry name" value="EAL domain"/>
    <property type="match status" value="1"/>
</dbReference>
<sequence length="421" mass="45131">MRDFSASIALIVEDSAVQREHVAGLLRQIGFGTVLLANDGINALRTLEQRGAPVDLVLTDLDMPGMDGVELIQQLAKGRWSANLIAASANQPRLQEAVRSLPPGGAMRLLATISKPVRLEALQDLLHHAPMLALTELERDEVVDGASIMEIEAGLASGEFVSQYCPRVALDSGRLVGIAVRGIWRHPGRQDMDVAGILAALDGDIETVGSIMLALASQAAADLHAWLEMGLSAIKLSIPLPAELLRDLGELGRLVGGIQAQDVKPGSVCWEISEAVIAACEPEVLHNIERLNLRGYGLGAVHCGRYEAATRDFACFPLSEIAIDPLFVHEAAQRSHRRPLIEGLLATAGKLGVPVCADGLENVDDWALMRETGCATGQGPLVAAAMDSGEFVEWYKHSRQRMRDLAAYHPSGVEPQVEGTK</sequence>
<dbReference type="CDD" id="cd17546">
    <property type="entry name" value="REC_hyHK_CKI1_RcsC-like"/>
    <property type="match status" value="1"/>
</dbReference>
<keyword evidence="1" id="KW-0597">Phosphoprotein</keyword>
<dbReference type="InterPro" id="IPR035919">
    <property type="entry name" value="EAL_sf"/>
</dbReference>
<dbReference type="AlphaFoldDB" id="A0A6L6QQR3"/>
<organism evidence="4 5">
    <name type="scientific">Massilia eburnea</name>
    <dbReference type="NCBI Taxonomy" id="1776165"/>
    <lineage>
        <taxon>Bacteria</taxon>
        <taxon>Pseudomonadati</taxon>
        <taxon>Pseudomonadota</taxon>
        <taxon>Betaproteobacteria</taxon>
        <taxon>Burkholderiales</taxon>
        <taxon>Oxalobacteraceae</taxon>
        <taxon>Telluria group</taxon>
        <taxon>Massilia</taxon>
    </lineage>
</organism>
<keyword evidence="5" id="KW-1185">Reference proteome</keyword>
<dbReference type="InterPro" id="IPR052155">
    <property type="entry name" value="Biofilm_reg_signaling"/>
</dbReference>
<evidence type="ECO:0000313" key="4">
    <source>
        <dbReference type="EMBL" id="MTW14441.1"/>
    </source>
</evidence>
<dbReference type="Pfam" id="PF00563">
    <property type="entry name" value="EAL"/>
    <property type="match status" value="1"/>
</dbReference>
<proteinExistence type="predicted"/>
<dbReference type="Gene3D" id="3.40.50.2300">
    <property type="match status" value="1"/>
</dbReference>
<dbReference type="EMBL" id="WNKX01000045">
    <property type="protein sequence ID" value="MTW14441.1"/>
    <property type="molecule type" value="Genomic_DNA"/>
</dbReference>
<comment type="caution">
    <text evidence="4">The sequence shown here is derived from an EMBL/GenBank/DDBJ whole genome shotgun (WGS) entry which is preliminary data.</text>
</comment>
<gene>
    <name evidence="4" type="ORF">GM658_27885</name>
</gene>
<feature type="modified residue" description="4-aspartylphosphate" evidence="1">
    <location>
        <position position="60"/>
    </location>
</feature>
<dbReference type="InterPro" id="IPR001633">
    <property type="entry name" value="EAL_dom"/>
</dbReference>
<accession>A0A6L6QQR3</accession>
<evidence type="ECO:0000259" key="3">
    <source>
        <dbReference type="PROSITE" id="PS50883"/>
    </source>
</evidence>
<dbReference type="Pfam" id="PF00072">
    <property type="entry name" value="Response_reg"/>
    <property type="match status" value="1"/>
</dbReference>
<dbReference type="PANTHER" id="PTHR44757:SF2">
    <property type="entry name" value="BIOFILM ARCHITECTURE MAINTENANCE PROTEIN MBAA"/>
    <property type="match status" value="1"/>
</dbReference>